<gene>
    <name evidence="1" type="ORF">AGR7A_pTi0118</name>
</gene>
<evidence type="ECO:0000313" key="2">
    <source>
        <dbReference type="Proteomes" id="UP000192140"/>
    </source>
</evidence>
<accession>A0A1S7UC35</accession>
<reference evidence="1" key="1">
    <citation type="submission" date="2016-01" db="EMBL/GenBank/DDBJ databases">
        <authorList>
            <person name="Regsiter A."/>
            <person name="william w."/>
        </authorList>
    </citation>
    <scope>NUCLEOTIDE SEQUENCE</scope>
    <source>
        <strain evidence="1">NCPPB 1641</strain>
    </source>
</reference>
<dbReference type="SUPFAM" id="SSF55144">
    <property type="entry name" value="LigT-like"/>
    <property type="match status" value="1"/>
</dbReference>
<dbReference type="PANTHER" id="PTHR36039">
    <property type="match status" value="1"/>
</dbReference>
<dbReference type="PANTHER" id="PTHR36039:SF2">
    <property type="entry name" value="RNA LIGASE_CYCLIC NUCLEOTIDE PHOSPHODIESTERASE FAMILY PROTEIN"/>
    <property type="match status" value="1"/>
</dbReference>
<evidence type="ECO:0008006" key="3">
    <source>
        <dbReference type="Google" id="ProtNLM"/>
    </source>
</evidence>
<dbReference type="Gene3D" id="3.90.1140.10">
    <property type="entry name" value="Cyclic phosphodiesterase"/>
    <property type="match status" value="1"/>
</dbReference>
<comment type="caution">
    <text evidence="1">The sequence shown here is derived from an EMBL/GenBank/DDBJ whole genome shotgun (WGS) entry which is preliminary data.</text>
</comment>
<protein>
    <recommendedName>
        <fullName evidence="3">2'-5' RNA ligase family protein</fullName>
    </recommendedName>
</protein>
<proteinExistence type="predicted"/>
<dbReference type="RefSeq" id="WP_080855524.1">
    <property type="nucleotide sequence ID" value="NZ_LT009778.1"/>
</dbReference>
<dbReference type="EMBL" id="FCNP01000051">
    <property type="protein sequence ID" value="CVI64453.1"/>
    <property type="molecule type" value="Genomic_DNA"/>
</dbReference>
<keyword evidence="2" id="KW-1185">Reference proteome</keyword>
<name>A0A1S7UC35_9HYPH</name>
<sequence>MYAITISASSRVQAFWEQVKRASAFERTSSIEALGYAPHLTLARFGEATPNSLLEAARSLQQTRAFSLTFDHIGYFDVNPIVLWLSPRPSQQLLDLHAELHEHVDPQLCDPHYLPSCWTPHLTTASSVDVAHRDKVMEFVSLPFEPLSLSFDAIDVVSWPPVRILSRMPLQQVET</sequence>
<evidence type="ECO:0000313" key="1">
    <source>
        <dbReference type="EMBL" id="CVI64453.1"/>
    </source>
</evidence>
<dbReference type="Proteomes" id="UP000192140">
    <property type="component" value="Unassembled WGS sequence"/>
</dbReference>
<dbReference type="AlphaFoldDB" id="A0A1S7UC35"/>
<dbReference type="Pfam" id="PF13563">
    <property type="entry name" value="2_5_RNA_ligase2"/>
    <property type="match status" value="1"/>
</dbReference>
<dbReference type="InterPro" id="IPR009097">
    <property type="entry name" value="Cyclic_Pdiesterase"/>
</dbReference>
<organism evidence="1 2">
    <name type="scientific">Agrobacterium deltaense NCPPB 1641</name>
    <dbReference type="NCBI Taxonomy" id="1183425"/>
    <lineage>
        <taxon>Bacteria</taxon>
        <taxon>Pseudomonadati</taxon>
        <taxon>Pseudomonadota</taxon>
        <taxon>Alphaproteobacteria</taxon>
        <taxon>Hyphomicrobiales</taxon>
        <taxon>Rhizobiaceae</taxon>
        <taxon>Rhizobium/Agrobacterium group</taxon>
        <taxon>Agrobacterium</taxon>
    </lineage>
</organism>